<sequence>MSNEAALEALGSTFMSHAELDWSAGNDSTPYVNGFHAAMPPHPDRSHWHAHIQLLCHAQRLRHPNVNAESLMNAIEQMQLASLIPMEKTYIIVLVALLRDIHQSQTSDDNRLTAVFDLLEDMEYQGYNAAKPQILELLFHILVGPPAPTGQAITLQSLVSALGLARLRRQVKDKNMSGFWRTWHSYPRRLLARSKDMYTFMFDAVAEDQLQLDFKQARALIAKSLVDMEVEQPQVLFDEQALELAMSVLKALRHVDPFGEVRDWNDAKGRSEETLRRALNGT</sequence>
<name>N1PEI3_DOTSN</name>
<gene>
    <name evidence="1" type="ORF">DOTSEDRAFT_157659</name>
</gene>
<dbReference type="EMBL" id="KB446543">
    <property type="protein sequence ID" value="EME40752.1"/>
    <property type="molecule type" value="Genomic_DNA"/>
</dbReference>
<protein>
    <submittedName>
        <fullName evidence="1">Uncharacterized protein</fullName>
    </submittedName>
</protein>
<evidence type="ECO:0000313" key="2">
    <source>
        <dbReference type="Proteomes" id="UP000016933"/>
    </source>
</evidence>
<dbReference type="AlphaFoldDB" id="N1PEI3"/>
<dbReference type="Proteomes" id="UP000016933">
    <property type="component" value="Unassembled WGS sequence"/>
</dbReference>
<proteinExistence type="predicted"/>
<reference evidence="1 2" key="2">
    <citation type="journal article" date="2012" name="PLoS Pathog.">
        <title>Diverse lifestyles and strategies of plant pathogenesis encoded in the genomes of eighteen Dothideomycetes fungi.</title>
        <authorList>
            <person name="Ohm R.A."/>
            <person name="Feau N."/>
            <person name="Henrissat B."/>
            <person name="Schoch C.L."/>
            <person name="Horwitz B.A."/>
            <person name="Barry K.W."/>
            <person name="Condon B.J."/>
            <person name="Copeland A.C."/>
            <person name="Dhillon B."/>
            <person name="Glaser F."/>
            <person name="Hesse C.N."/>
            <person name="Kosti I."/>
            <person name="LaButti K."/>
            <person name="Lindquist E.A."/>
            <person name="Lucas S."/>
            <person name="Salamov A.A."/>
            <person name="Bradshaw R.E."/>
            <person name="Ciuffetti L."/>
            <person name="Hamelin R.C."/>
            <person name="Kema G.H.J."/>
            <person name="Lawrence C."/>
            <person name="Scott J.A."/>
            <person name="Spatafora J.W."/>
            <person name="Turgeon B.G."/>
            <person name="de Wit P.J.G.M."/>
            <person name="Zhong S."/>
            <person name="Goodwin S.B."/>
            <person name="Grigoriev I.V."/>
        </authorList>
    </citation>
    <scope>NUCLEOTIDE SEQUENCE [LARGE SCALE GENOMIC DNA]</scope>
    <source>
        <strain evidence="2">NZE10 / CBS 128990</strain>
    </source>
</reference>
<organism evidence="1 2">
    <name type="scientific">Dothistroma septosporum (strain NZE10 / CBS 128990)</name>
    <name type="common">Red band needle blight fungus</name>
    <name type="synonym">Mycosphaerella pini</name>
    <dbReference type="NCBI Taxonomy" id="675120"/>
    <lineage>
        <taxon>Eukaryota</taxon>
        <taxon>Fungi</taxon>
        <taxon>Dikarya</taxon>
        <taxon>Ascomycota</taxon>
        <taxon>Pezizomycotina</taxon>
        <taxon>Dothideomycetes</taxon>
        <taxon>Dothideomycetidae</taxon>
        <taxon>Mycosphaerellales</taxon>
        <taxon>Mycosphaerellaceae</taxon>
        <taxon>Dothistroma</taxon>
    </lineage>
</organism>
<keyword evidence="2" id="KW-1185">Reference proteome</keyword>
<evidence type="ECO:0000313" key="1">
    <source>
        <dbReference type="EMBL" id="EME40752.1"/>
    </source>
</evidence>
<dbReference type="OrthoDB" id="107372at2759"/>
<accession>N1PEI3</accession>
<dbReference type="HOGENOM" id="CLU_987031_0_0_1"/>
<dbReference type="STRING" id="675120.N1PEI3"/>
<reference evidence="2" key="1">
    <citation type="journal article" date="2012" name="PLoS Genet.">
        <title>The genomes of the fungal plant pathogens Cladosporium fulvum and Dothistroma septosporum reveal adaptation to different hosts and lifestyles but also signatures of common ancestry.</title>
        <authorList>
            <person name="de Wit P.J.G.M."/>
            <person name="van der Burgt A."/>
            <person name="Oekmen B."/>
            <person name="Stergiopoulos I."/>
            <person name="Abd-Elsalam K.A."/>
            <person name="Aerts A.L."/>
            <person name="Bahkali A.H."/>
            <person name="Beenen H.G."/>
            <person name="Chettri P."/>
            <person name="Cox M.P."/>
            <person name="Datema E."/>
            <person name="de Vries R.P."/>
            <person name="Dhillon B."/>
            <person name="Ganley A.R."/>
            <person name="Griffiths S.A."/>
            <person name="Guo Y."/>
            <person name="Hamelin R.C."/>
            <person name="Henrissat B."/>
            <person name="Kabir M.S."/>
            <person name="Jashni M.K."/>
            <person name="Kema G."/>
            <person name="Klaubauf S."/>
            <person name="Lapidus A."/>
            <person name="Levasseur A."/>
            <person name="Lindquist E."/>
            <person name="Mehrabi R."/>
            <person name="Ohm R.A."/>
            <person name="Owen T.J."/>
            <person name="Salamov A."/>
            <person name="Schwelm A."/>
            <person name="Schijlen E."/>
            <person name="Sun H."/>
            <person name="van den Burg H.A."/>
            <person name="van Ham R.C.H.J."/>
            <person name="Zhang S."/>
            <person name="Goodwin S.B."/>
            <person name="Grigoriev I.V."/>
            <person name="Collemare J."/>
            <person name="Bradshaw R.E."/>
        </authorList>
    </citation>
    <scope>NUCLEOTIDE SEQUENCE [LARGE SCALE GENOMIC DNA]</scope>
    <source>
        <strain evidence="2">NZE10 / CBS 128990</strain>
    </source>
</reference>